<feature type="transmembrane region" description="Helical" evidence="6">
    <location>
        <begin position="142"/>
        <end position="160"/>
    </location>
</feature>
<feature type="transmembrane region" description="Helical" evidence="6">
    <location>
        <begin position="285"/>
        <end position="304"/>
    </location>
</feature>
<name>A0ABN2APF0_9ACTN</name>
<feature type="compositionally biased region" description="Basic and acidic residues" evidence="5">
    <location>
        <begin position="310"/>
        <end position="322"/>
    </location>
</feature>
<dbReference type="EMBL" id="BAAAOR010000024">
    <property type="protein sequence ID" value="GAA1523429.1"/>
    <property type="molecule type" value="Genomic_DNA"/>
</dbReference>
<evidence type="ECO:0000256" key="4">
    <source>
        <dbReference type="ARBA" id="ARBA00023136"/>
    </source>
</evidence>
<keyword evidence="4 6" id="KW-0472">Membrane</keyword>
<reference evidence="8 9" key="1">
    <citation type="journal article" date="2019" name="Int. J. Syst. Evol. Microbiol.">
        <title>The Global Catalogue of Microorganisms (GCM) 10K type strain sequencing project: providing services to taxonomists for standard genome sequencing and annotation.</title>
        <authorList>
            <consortium name="The Broad Institute Genomics Platform"/>
            <consortium name="The Broad Institute Genome Sequencing Center for Infectious Disease"/>
            <person name="Wu L."/>
            <person name="Ma J."/>
        </authorList>
    </citation>
    <scope>NUCLEOTIDE SEQUENCE [LARGE SCALE GENOMIC DNA]</scope>
    <source>
        <strain evidence="8 9">JCM 14942</strain>
    </source>
</reference>
<feature type="transmembrane region" description="Helical" evidence="6">
    <location>
        <begin position="261"/>
        <end position="279"/>
    </location>
</feature>
<evidence type="ECO:0000313" key="8">
    <source>
        <dbReference type="EMBL" id="GAA1523429.1"/>
    </source>
</evidence>
<evidence type="ECO:0000256" key="5">
    <source>
        <dbReference type="SAM" id="MobiDB-lite"/>
    </source>
</evidence>
<evidence type="ECO:0000256" key="2">
    <source>
        <dbReference type="ARBA" id="ARBA00022692"/>
    </source>
</evidence>
<keyword evidence="2 6" id="KW-0812">Transmembrane</keyword>
<accession>A0ABN2APF0</accession>
<dbReference type="InterPro" id="IPR052185">
    <property type="entry name" value="IPC_Synthase-Related"/>
</dbReference>
<feature type="transmembrane region" description="Helical" evidence="6">
    <location>
        <begin position="65"/>
        <end position="83"/>
    </location>
</feature>
<proteinExistence type="predicted"/>
<dbReference type="Proteomes" id="UP001500842">
    <property type="component" value="Unassembled WGS sequence"/>
</dbReference>
<evidence type="ECO:0000313" key="9">
    <source>
        <dbReference type="Proteomes" id="UP001500842"/>
    </source>
</evidence>
<dbReference type="InterPro" id="IPR026841">
    <property type="entry name" value="Aur1/Ipt1"/>
</dbReference>
<feature type="domain" description="Inositolphosphotransferase Aur1/Ipt1" evidence="7">
    <location>
        <begin position="134"/>
        <end position="296"/>
    </location>
</feature>
<dbReference type="Gene3D" id="1.20.144.10">
    <property type="entry name" value="Phosphatidic acid phosphatase type 2/haloperoxidase"/>
    <property type="match status" value="1"/>
</dbReference>
<feature type="transmembrane region" description="Helical" evidence="6">
    <location>
        <begin position="18"/>
        <end position="35"/>
    </location>
</feature>
<evidence type="ECO:0000256" key="6">
    <source>
        <dbReference type="SAM" id="Phobius"/>
    </source>
</evidence>
<feature type="region of interest" description="Disordered" evidence="5">
    <location>
        <begin position="310"/>
        <end position="332"/>
    </location>
</feature>
<evidence type="ECO:0000256" key="3">
    <source>
        <dbReference type="ARBA" id="ARBA00022989"/>
    </source>
</evidence>
<sequence>MTEAAGGTGTLSPRAVRILWLLVYVGALAAYIVVVGLPKQSWVAVIWLWLLTVAWDLRKPFREHLAFLRDWSLPVALLLVYLYSRGISDDLGFASVHVTEPIDADRWLFGGVLPTEWLQAHLCGAPCVRASSPAWYDVLLTTVYYSHFFVALSIAALLWMRDRPEWIRYMRRYLSLTFLALVIYIVYPMAPPWMASRDGYLTGDIARITGRGWWEFGRGGGGSAHQSFSAVGNQVAAMPSLHAGIAILVAAWAISRLRGPWRWLIALYPVAMSFMLVYYAEHYVVDIIAGGLCVAIVLVGWTLWERHGGREDRDQRDDRDQRVVGAPGTETS</sequence>
<keyword evidence="9" id="KW-1185">Reference proteome</keyword>
<dbReference type="Pfam" id="PF14378">
    <property type="entry name" value="PAP2_3"/>
    <property type="match status" value="1"/>
</dbReference>
<organism evidence="8 9">
    <name type="scientific">Nocardioides humi</name>
    <dbReference type="NCBI Taxonomy" id="449461"/>
    <lineage>
        <taxon>Bacteria</taxon>
        <taxon>Bacillati</taxon>
        <taxon>Actinomycetota</taxon>
        <taxon>Actinomycetes</taxon>
        <taxon>Propionibacteriales</taxon>
        <taxon>Nocardioidaceae</taxon>
        <taxon>Nocardioides</taxon>
    </lineage>
</organism>
<evidence type="ECO:0000259" key="7">
    <source>
        <dbReference type="Pfam" id="PF14378"/>
    </source>
</evidence>
<protein>
    <submittedName>
        <fullName evidence="8">Phosphatase PAP2 family protein</fullName>
    </submittedName>
</protein>
<dbReference type="PANTHER" id="PTHR31310:SF7">
    <property type="entry name" value="PA-PHOSPHATASE RELATED-FAMILY PROTEIN DDB_G0268928"/>
    <property type="match status" value="1"/>
</dbReference>
<gene>
    <name evidence="8" type="ORF">GCM10009788_29060</name>
</gene>
<keyword evidence="3 6" id="KW-1133">Transmembrane helix</keyword>
<feature type="transmembrane region" description="Helical" evidence="6">
    <location>
        <begin position="172"/>
        <end position="190"/>
    </location>
</feature>
<comment type="caution">
    <text evidence="8">The sequence shown here is derived from an EMBL/GenBank/DDBJ whole genome shotgun (WGS) entry which is preliminary data.</text>
</comment>
<evidence type="ECO:0000256" key="1">
    <source>
        <dbReference type="ARBA" id="ARBA00004141"/>
    </source>
</evidence>
<comment type="subcellular location">
    <subcellularLocation>
        <location evidence="1">Membrane</location>
        <topology evidence="1">Multi-pass membrane protein</topology>
    </subcellularLocation>
</comment>
<dbReference type="PANTHER" id="PTHR31310">
    <property type="match status" value="1"/>
</dbReference>
<feature type="transmembrane region" description="Helical" evidence="6">
    <location>
        <begin position="235"/>
        <end position="254"/>
    </location>
</feature>